<name>E4QE40_CALH1</name>
<dbReference type="SUPFAM" id="SSF52980">
    <property type="entry name" value="Restriction endonuclease-like"/>
    <property type="match status" value="1"/>
</dbReference>
<organism evidence="3 4">
    <name type="scientific">Caldicellulosiruptor hydrothermalis (strain DSM 18901 / VKM B-2411 / 108)</name>
    <dbReference type="NCBI Taxonomy" id="632292"/>
    <lineage>
        <taxon>Bacteria</taxon>
        <taxon>Bacillati</taxon>
        <taxon>Bacillota</taxon>
        <taxon>Bacillota incertae sedis</taxon>
        <taxon>Caldicellulosiruptorales</taxon>
        <taxon>Caldicellulosiruptoraceae</taxon>
        <taxon>Caldicellulosiruptor</taxon>
    </lineage>
</organism>
<dbReference type="Pfam" id="PF05685">
    <property type="entry name" value="Uma2"/>
    <property type="match status" value="1"/>
</dbReference>
<keyword evidence="1" id="KW-1133">Transmembrane helix</keyword>
<dbReference type="InterPro" id="IPR011335">
    <property type="entry name" value="Restrct_endonuc-II-like"/>
</dbReference>
<keyword evidence="4" id="KW-1185">Reference proteome</keyword>
<keyword evidence="1" id="KW-0472">Membrane</keyword>
<dbReference type="CDD" id="cd06260">
    <property type="entry name" value="DUF820-like"/>
    <property type="match status" value="1"/>
</dbReference>
<evidence type="ECO:0000313" key="4">
    <source>
        <dbReference type="Proteomes" id="UP000006890"/>
    </source>
</evidence>
<evidence type="ECO:0000313" key="3">
    <source>
        <dbReference type="EMBL" id="ADQ06534.1"/>
    </source>
</evidence>
<dbReference type="PANTHER" id="PTHR34107:SF4">
    <property type="entry name" value="SLL1222 PROTEIN"/>
    <property type="match status" value="1"/>
</dbReference>
<accession>E4QE40</accession>
<dbReference type="eggNOG" id="COG4636">
    <property type="taxonomic scope" value="Bacteria"/>
</dbReference>
<dbReference type="EMBL" id="CP002219">
    <property type="protein sequence ID" value="ADQ06534.1"/>
    <property type="molecule type" value="Genomic_DNA"/>
</dbReference>
<reference evidence="3 4" key="2">
    <citation type="journal article" date="2011" name="J. Bacteriol.">
        <title>Complete genome sequences for the anaerobic, extremely thermophilic plant biomass-degrading bacteria Caldicellulosiruptor hydrothermalis, Caldicellulosiruptor kristjanssonii, Caldicellulosiruptor kronotskyensis, Caldicellulosiruptor owensenis, and Caldicellulosiruptor lactoaceticus.</title>
        <authorList>
            <person name="Blumer-Schuette S.E."/>
            <person name="Ozdemir I."/>
            <person name="Mistry D."/>
            <person name="Lucas S."/>
            <person name="Lapidus A."/>
            <person name="Cheng J.F."/>
            <person name="Goodwin L.A."/>
            <person name="Pitluck S."/>
            <person name="Land M.L."/>
            <person name="Hauser L.J."/>
            <person name="Woyke T."/>
            <person name="Mikhailova N."/>
            <person name="Pati A."/>
            <person name="Kyrpides N.C."/>
            <person name="Ivanova N."/>
            <person name="Detter J.C."/>
            <person name="Walston-Davenport K."/>
            <person name="Han S."/>
            <person name="Adams M.W."/>
            <person name="Kelly R.M."/>
        </authorList>
    </citation>
    <scope>NUCLEOTIDE SEQUENCE [LARGE SCALE GENOMIC DNA]</scope>
    <source>
        <strain evidence="4">DSM 18901 / VKM B-2411 / 108</strain>
    </source>
</reference>
<dbReference type="STRING" id="632292.Calhy_0798"/>
<gene>
    <name evidence="3" type="ordered locus">Calhy_0798</name>
</gene>
<feature type="domain" description="Putative restriction endonuclease" evidence="2">
    <location>
        <begin position="71"/>
        <end position="166"/>
    </location>
</feature>
<feature type="transmembrane region" description="Helical" evidence="1">
    <location>
        <begin position="6"/>
        <end position="21"/>
    </location>
</feature>
<sequence length="173" mass="20113">MSFLKLLIFVICLLLIIFVGIDNIWFSLLFSFCILIVFHVSIGAFYLQSPPILQTPNVILVEEEQDERQATNVVQPDISIICDKKKLTERGCVGAPEMIIEVVSEYNPSHDYVRKLNLYNQFKVKEYWIVNPNNQTILIYRLKDNEDYLPPEAYTFNDKVKVGIFEDLIIDFA</sequence>
<dbReference type="AlphaFoldDB" id="E4QE40"/>
<protein>
    <recommendedName>
        <fullName evidence="2">Putative restriction endonuclease domain-containing protein</fullName>
    </recommendedName>
</protein>
<evidence type="ECO:0000259" key="2">
    <source>
        <dbReference type="Pfam" id="PF05685"/>
    </source>
</evidence>
<dbReference type="KEGG" id="chd:Calhy_0798"/>
<dbReference type="InterPro" id="IPR008538">
    <property type="entry name" value="Uma2"/>
</dbReference>
<reference key="1">
    <citation type="submission" date="2010-09" db="EMBL/GenBank/DDBJ databases">
        <title>Complete sequence of Caldicellulosiruptor hydrothermalis 108.</title>
        <authorList>
            <consortium name="US DOE Joint Genome Institute"/>
            <person name="Lucas S."/>
            <person name="Copeland A."/>
            <person name="Lapidus A."/>
            <person name="Cheng J.-F."/>
            <person name="Bruce D."/>
            <person name="Goodwin L."/>
            <person name="Pitluck S."/>
            <person name="Davenport K."/>
            <person name="Detter J.C."/>
            <person name="Han C."/>
            <person name="Tapia R."/>
            <person name="Land M."/>
            <person name="Hauser L."/>
            <person name="Chang Y.-J."/>
            <person name="Jeffries C."/>
            <person name="Kyrpides N."/>
            <person name="Ivanova N."/>
            <person name="Mikhailova N."/>
            <person name="Blumer-Schuette S.E."/>
            <person name="Kelly R.M."/>
            <person name="Woyke T."/>
        </authorList>
    </citation>
    <scope>NUCLEOTIDE SEQUENCE</scope>
    <source>
        <strain>108</strain>
    </source>
</reference>
<proteinExistence type="predicted"/>
<evidence type="ECO:0000256" key="1">
    <source>
        <dbReference type="SAM" id="Phobius"/>
    </source>
</evidence>
<dbReference type="HOGENOM" id="CLU_1544779_0_0_9"/>
<dbReference type="Proteomes" id="UP000006890">
    <property type="component" value="Chromosome"/>
</dbReference>
<keyword evidence="1" id="KW-0812">Transmembrane</keyword>
<dbReference type="Gene3D" id="3.90.1570.10">
    <property type="entry name" value="tt1808, chain A"/>
    <property type="match status" value="1"/>
</dbReference>
<dbReference type="PANTHER" id="PTHR34107">
    <property type="entry name" value="SLL0198 PROTEIN-RELATED"/>
    <property type="match status" value="1"/>
</dbReference>
<feature type="transmembrane region" description="Helical" evidence="1">
    <location>
        <begin position="28"/>
        <end position="47"/>
    </location>
</feature>
<dbReference type="InterPro" id="IPR012296">
    <property type="entry name" value="Nuclease_put_TT1808"/>
</dbReference>